<dbReference type="GO" id="GO:0005886">
    <property type="term" value="C:plasma membrane"/>
    <property type="evidence" value="ECO:0007669"/>
    <property type="project" value="TreeGrafter"/>
</dbReference>
<comment type="catalytic activity">
    <reaction evidence="2">
        <text>a long-chain fatty acid + ATP + CoA = a long-chain fatty acyl-CoA + AMP + diphosphate</text>
        <dbReference type="Rhea" id="RHEA:15421"/>
        <dbReference type="ChEBI" id="CHEBI:30616"/>
        <dbReference type="ChEBI" id="CHEBI:33019"/>
        <dbReference type="ChEBI" id="CHEBI:57287"/>
        <dbReference type="ChEBI" id="CHEBI:57560"/>
        <dbReference type="ChEBI" id="CHEBI:83139"/>
        <dbReference type="ChEBI" id="CHEBI:456215"/>
        <dbReference type="EC" id="6.2.1.3"/>
    </reaction>
    <physiologicalReaction direction="left-to-right" evidence="2">
        <dbReference type="Rhea" id="RHEA:15422"/>
    </physiologicalReaction>
</comment>
<accession>A0A914RX43</accession>
<dbReference type="SUPFAM" id="SSF56801">
    <property type="entry name" value="Acetyl-CoA synthetase-like"/>
    <property type="match status" value="1"/>
</dbReference>
<keyword evidence="3" id="KW-1185">Reference proteome</keyword>
<evidence type="ECO:0000256" key="1">
    <source>
        <dbReference type="ARBA" id="ARBA00022598"/>
    </source>
</evidence>
<proteinExistence type="predicted"/>
<evidence type="ECO:0000313" key="4">
    <source>
        <dbReference type="WBParaSite" id="PEQ_0001076701-mRNA-1"/>
    </source>
</evidence>
<dbReference type="Gene3D" id="3.30.300.30">
    <property type="match status" value="1"/>
</dbReference>
<organism evidence="3 4">
    <name type="scientific">Parascaris equorum</name>
    <name type="common">Equine roundworm</name>
    <dbReference type="NCBI Taxonomy" id="6256"/>
    <lineage>
        <taxon>Eukaryota</taxon>
        <taxon>Metazoa</taxon>
        <taxon>Ecdysozoa</taxon>
        <taxon>Nematoda</taxon>
        <taxon>Chromadorea</taxon>
        <taxon>Rhabditida</taxon>
        <taxon>Spirurina</taxon>
        <taxon>Ascaridomorpha</taxon>
        <taxon>Ascaridoidea</taxon>
        <taxon>Ascarididae</taxon>
        <taxon>Parascaris</taxon>
    </lineage>
</organism>
<dbReference type="GO" id="GO:0005783">
    <property type="term" value="C:endoplasmic reticulum"/>
    <property type="evidence" value="ECO:0007669"/>
    <property type="project" value="TreeGrafter"/>
</dbReference>
<dbReference type="Proteomes" id="UP000887564">
    <property type="component" value="Unplaced"/>
</dbReference>
<reference evidence="4" key="1">
    <citation type="submission" date="2022-11" db="UniProtKB">
        <authorList>
            <consortium name="WormBaseParasite"/>
        </authorList>
    </citation>
    <scope>IDENTIFICATION</scope>
</reference>
<dbReference type="PANTHER" id="PTHR43272:SF108">
    <property type="entry name" value="AMP-BINDING DOMAIN-CONTAINING PROTEIN"/>
    <property type="match status" value="1"/>
</dbReference>
<dbReference type="GO" id="GO:0005811">
    <property type="term" value="C:lipid droplet"/>
    <property type="evidence" value="ECO:0007669"/>
    <property type="project" value="TreeGrafter"/>
</dbReference>
<dbReference type="Gene3D" id="3.40.50.12780">
    <property type="entry name" value="N-terminal domain of ligase-like"/>
    <property type="match status" value="1"/>
</dbReference>
<keyword evidence="1" id="KW-0436">Ligase</keyword>
<protein>
    <submittedName>
        <fullName evidence="4">AMP-dependent synthetase/ligase domain-containing protein</fullName>
    </submittedName>
</protein>
<dbReference type="GO" id="GO:0004467">
    <property type="term" value="F:long-chain fatty acid-CoA ligase activity"/>
    <property type="evidence" value="ECO:0007669"/>
    <property type="project" value="UniProtKB-EC"/>
</dbReference>
<sequence>LRRYHSEDCNSANSSITSIAGGYTPLNDPPQGEILVSGPNVSPGYWKQPEKTAEDFITINGVRYFATGDIGEMREDGSLLIIGTYCHVFSKKLLVFGRPLMKCSDRKKDLVKLQHGEYVSLAKIETALLNCPLVDNLCVYGSSLQAYVVALVVPNRKHLMKIADELGEETSDWKKLCSNEKVIAVFKRQLDEHAMKMPAVFSACFEYGIFRVRHAPSITGCHF</sequence>
<dbReference type="InterPro" id="IPR042099">
    <property type="entry name" value="ANL_N_sf"/>
</dbReference>
<dbReference type="AlphaFoldDB" id="A0A914RX43"/>
<evidence type="ECO:0000256" key="2">
    <source>
        <dbReference type="ARBA" id="ARBA00024484"/>
    </source>
</evidence>
<name>A0A914RX43_PAREQ</name>
<dbReference type="PANTHER" id="PTHR43272">
    <property type="entry name" value="LONG-CHAIN-FATTY-ACID--COA LIGASE"/>
    <property type="match status" value="1"/>
</dbReference>
<dbReference type="GO" id="GO:0035336">
    <property type="term" value="P:long-chain fatty-acyl-CoA metabolic process"/>
    <property type="evidence" value="ECO:0007669"/>
    <property type="project" value="TreeGrafter"/>
</dbReference>
<dbReference type="GO" id="GO:0030182">
    <property type="term" value="P:neuron differentiation"/>
    <property type="evidence" value="ECO:0007669"/>
    <property type="project" value="TreeGrafter"/>
</dbReference>
<evidence type="ECO:0000313" key="3">
    <source>
        <dbReference type="Proteomes" id="UP000887564"/>
    </source>
</evidence>
<dbReference type="WBParaSite" id="PEQ_0001076701-mRNA-1">
    <property type="protein sequence ID" value="PEQ_0001076701-mRNA-1"/>
    <property type="gene ID" value="PEQ_0001076701"/>
</dbReference>
<dbReference type="InterPro" id="IPR045851">
    <property type="entry name" value="AMP-bd_C_sf"/>
</dbReference>